<evidence type="ECO:0000313" key="7">
    <source>
        <dbReference type="EMBL" id="PRX63708.1"/>
    </source>
</evidence>
<dbReference type="RefSeq" id="WP_106243125.1">
    <property type="nucleotide sequence ID" value="NZ_JBFAIB010000001.1"/>
</dbReference>
<keyword evidence="8" id="KW-1185">Reference proteome</keyword>
<feature type="domain" description="Methylamine utilisation protein MauE" evidence="6">
    <location>
        <begin position="2"/>
        <end position="127"/>
    </location>
</feature>
<organism evidence="7 8">
    <name type="scientific">Nonomuraea fuscirosea</name>
    <dbReference type="NCBI Taxonomy" id="1291556"/>
    <lineage>
        <taxon>Bacteria</taxon>
        <taxon>Bacillati</taxon>
        <taxon>Actinomycetota</taxon>
        <taxon>Actinomycetes</taxon>
        <taxon>Streptosporangiales</taxon>
        <taxon>Streptosporangiaceae</taxon>
        <taxon>Nonomuraea</taxon>
    </lineage>
</organism>
<feature type="transmembrane region" description="Helical" evidence="5">
    <location>
        <begin position="71"/>
        <end position="92"/>
    </location>
</feature>
<evidence type="ECO:0000256" key="2">
    <source>
        <dbReference type="ARBA" id="ARBA00022692"/>
    </source>
</evidence>
<feature type="transmembrane region" description="Helical" evidence="5">
    <location>
        <begin position="44"/>
        <end position="66"/>
    </location>
</feature>
<evidence type="ECO:0000256" key="5">
    <source>
        <dbReference type="SAM" id="Phobius"/>
    </source>
</evidence>
<keyword evidence="4 5" id="KW-0472">Membrane</keyword>
<feature type="transmembrane region" description="Helical" evidence="5">
    <location>
        <begin position="112"/>
        <end position="131"/>
    </location>
</feature>
<evidence type="ECO:0000259" key="6">
    <source>
        <dbReference type="Pfam" id="PF07291"/>
    </source>
</evidence>
<dbReference type="GO" id="GO:0016020">
    <property type="term" value="C:membrane"/>
    <property type="evidence" value="ECO:0007669"/>
    <property type="project" value="UniProtKB-SubCell"/>
</dbReference>
<evidence type="ECO:0000256" key="3">
    <source>
        <dbReference type="ARBA" id="ARBA00022989"/>
    </source>
</evidence>
<gene>
    <name evidence="7" type="ORF">B0I32_110160</name>
</gene>
<feature type="transmembrane region" description="Helical" evidence="5">
    <location>
        <begin position="138"/>
        <end position="158"/>
    </location>
</feature>
<evidence type="ECO:0000313" key="8">
    <source>
        <dbReference type="Proteomes" id="UP000238312"/>
    </source>
</evidence>
<name>A0A2T0MX80_9ACTN</name>
<dbReference type="EMBL" id="PVNG01000010">
    <property type="protein sequence ID" value="PRX63708.1"/>
    <property type="molecule type" value="Genomic_DNA"/>
</dbReference>
<dbReference type="AlphaFoldDB" id="A0A2T0MX80"/>
<dbReference type="InterPro" id="IPR009908">
    <property type="entry name" value="Methylamine_util_MauE"/>
</dbReference>
<keyword evidence="2 5" id="KW-0812">Transmembrane</keyword>
<dbReference type="UniPathway" id="UPA00895"/>
<keyword evidence="3 5" id="KW-1133">Transmembrane helix</keyword>
<evidence type="ECO:0000256" key="1">
    <source>
        <dbReference type="ARBA" id="ARBA00004141"/>
    </source>
</evidence>
<protein>
    <submittedName>
        <fullName evidence="7">Methylamine utilization protein MauE</fullName>
    </submittedName>
</protein>
<dbReference type="Proteomes" id="UP000238312">
    <property type="component" value="Unassembled WGS sequence"/>
</dbReference>
<dbReference type="Pfam" id="PF07291">
    <property type="entry name" value="MauE"/>
    <property type="match status" value="1"/>
</dbReference>
<proteinExistence type="predicted"/>
<comment type="subcellular location">
    <subcellularLocation>
        <location evidence="1">Membrane</location>
        <topology evidence="1">Multi-pass membrane protein</topology>
    </subcellularLocation>
</comment>
<comment type="caution">
    <text evidence="7">The sequence shown here is derived from an EMBL/GenBank/DDBJ whole genome shotgun (WGS) entry which is preliminary data.</text>
</comment>
<reference evidence="7 8" key="1">
    <citation type="submission" date="2018-03" db="EMBL/GenBank/DDBJ databases">
        <title>Genomic Encyclopedia of Type Strains, Phase III (KMG-III): the genomes of soil and plant-associated and newly described type strains.</title>
        <authorList>
            <person name="Whitman W."/>
        </authorList>
    </citation>
    <scope>NUCLEOTIDE SEQUENCE [LARGE SCALE GENOMIC DNA]</scope>
    <source>
        <strain evidence="7 8">CGMCC 4.7104</strain>
    </source>
</reference>
<sequence>MVHVLVACQVLLATVFVVSAYSKLRSRAALRSFAATLESLPGPIRFPAALATAVVEVVAAAGLVVLPRAGLAAGGVLLVAFSTWIAVSLRGGRREPCRCFGASVTPLGPVHLVRNGLLLLVVGLGAVAAAFTGGPVTVAGLALAVPAGLVGAVLLIAFDDLADLFLPVSGGA</sequence>
<dbReference type="OrthoDB" id="3430313at2"/>
<accession>A0A2T0MX80</accession>
<evidence type="ECO:0000256" key="4">
    <source>
        <dbReference type="ARBA" id="ARBA00023136"/>
    </source>
</evidence>
<dbReference type="GO" id="GO:0030416">
    <property type="term" value="P:methylamine metabolic process"/>
    <property type="evidence" value="ECO:0007669"/>
    <property type="project" value="InterPro"/>
</dbReference>